<name>A0ABD5ZUL0_9EURY</name>
<evidence type="ECO:0000313" key="10">
    <source>
        <dbReference type="Proteomes" id="UP001596434"/>
    </source>
</evidence>
<dbReference type="Proteomes" id="UP001596434">
    <property type="component" value="Unassembled WGS sequence"/>
</dbReference>
<dbReference type="Gene3D" id="3.30.450.20">
    <property type="entry name" value="PAS domain"/>
    <property type="match status" value="2"/>
</dbReference>
<dbReference type="SUPFAM" id="SSF55874">
    <property type="entry name" value="ATPase domain of HSP90 chaperone/DNA topoisomerase II/histidine kinase"/>
    <property type="match status" value="1"/>
</dbReference>
<dbReference type="PANTHER" id="PTHR47429:SF2">
    <property type="entry name" value="PROTEIN TWIN LOV 1"/>
    <property type="match status" value="1"/>
</dbReference>
<dbReference type="InterPro" id="IPR029016">
    <property type="entry name" value="GAF-like_dom_sf"/>
</dbReference>
<dbReference type="InterPro" id="IPR001610">
    <property type="entry name" value="PAC"/>
</dbReference>
<evidence type="ECO:0000313" key="9">
    <source>
        <dbReference type="EMBL" id="MFC7254079.1"/>
    </source>
</evidence>
<dbReference type="Pfam" id="PF08448">
    <property type="entry name" value="PAS_4"/>
    <property type="match status" value="1"/>
</dbReference>
<feature type="domain" description="PAS" evidence="7">
    <location>
        <begin position="302"/>
        <end position="345"/>
    </location>
</feature>
<dbReference type="SMART" id="SM00388">
    <property type="entry name" value="HisKA"/>
    <property type="match status" value="1"/>
</dbReference>
<dbReference type="AlphaFoldDB" id="A0ABD5ZUL0"/>
<feature type="domain" description="PAC" evidence="8">
    <location>
        <begin position="248"/>
        <end position="299"/>
    </location>
</feature>
<dbReference type="Gene3D" id="3.30.565.10">
    <property type="entry name" value="Histidine kinase-like ATPase, C-terminal domain"/>
    <property type="match status" value="1"/>
</dbReference>
<dbReference type="PROSITE" id="PS50109">
    <property type="entry name" value="HIS_KIN"/>
    <property type="match status" value="1"/>
</dbReference>
<keyword evidence="2" id="KW-0285">Flavoprotein</keyword>
<dbReference type="SUPFAM" id="SSF55781">
    <property type="entry name" value="GAF domain-like"/>
    <property type="match status" value="1"/>
</dbReference>
<dbReference type="SMART" id="SM00065">
    <property type="entry name" value="GAF"/>
    <property type="match status" value="1"/>
</dbReference>
<dbReference type="InterPro" id="IPR003594">
    <property type="entry name" value="HATPase_dom"/>
</dbReference>
<evidence type="ECO:0000259" key="7">
    <source>
        <dbReference type="PROSITE" id="PS50112"/>
    </source>
</evidence>
<keyword evidence="1" id="KW-0597">Phosphoprotein</keyword>
<dbReference type="SMART" id="SM00091">
    <property type="entry name" value="PAS"/>
    <property type="match status" value="2"/>
</dbReference>
<dbReference type="InterPro" id="IPR013656">
    <property type="entry name" value="PAS_4"/>
</dbReference>
<comment type="caution">
    <text evidence="9">The sequence shown here is derived from an EMBL/GenBank/DDBJ whole genome shotgun (WGS) entry which is preliminary data.</text>
</comment>
<dbReference type="PRINTS" id="PR00344">
    <property type="entry name" value="BCTRLSENSOR"/>
</dbReference>
<dbReference type="SUPFAM" id="SSF55785">
    <property type="entry name" value="PYP-like sensor domain (PAS domain)"/>
    <property type="match status" value="2"/>
</dbReference>
<keyword evidence="3" id="KW-0288">FMN</keyword>
<dbReference type="PROSITE" id="PS50112">
    <property type="entry name" value="PAS"/>
    <property type="match status" value="2"/>
</dbReference>
<dbReference type="Pfam" id="PF13426">
    <property type="entry name" value="PAS_9"/>
    <property type="match status" value="1"/>
</dbReference>
<dbReference type="InterPro" id="IPR000014">
    <property type="entry name" value="PAS"/>
</dbReference>
<dbReference type="InterPro" id="IPR004358">
    <property type="entry name" value="Sig_transdc_His_kin-like_C"/>
</dbReference>
<feature type="coiled-coil region" evidence="5">
    <location>
        <begin position="457"/>
        <end position="484"/>
    </location>
</feature>
<dbReference type="PROSITE" id="PS50113">
    <property type="entry name" value="PAC"/>
    <property type="match status" value="2"/>
</dbReference>
<dbReference type="CDD" id="cd00130">
    <property type="entry name" value="PAS"/>
    <property type="match status" value="2"/>
</dbReference>
<dbReference type="SMART" id="SM00387">
    <property type="entry name" value="HATPase_c"/>
    <property type="match status" value="1"/>
</dbReference>
<proteinExistence type="predicted"/>
<evidence type="ECO:0000259" key="6">
    <source>
        <dbReference type="PROSITE" id="PS50109"/>
    </source>
</evidence>
<keyword evidence="4" id="KW-0157">Chromophore</keyword>
<evidence type="ECO:0000256" key="3">
    <source>
        <dbReference type="ARBA" id="ARBA00022643"/>
    </source>
</evidence>
<reference evidence="9 10" key="1">
    <citation type="journal article" date="2019" name="Int. J. Syst. Evol. Microbiol.">
        <title>The Global Catalogue of Microorganisms (GCM) 10K type strain sequencing project: providing services to taxonomists for standard genome sequencing and annotation.</title>
        <authorList>
            <consortium name="The Broad Institute Genomics Platform"/>
            <consortium name="The Broad Institute Genome Sequencing Center for Infectious Disease"/>
            <person name="Wu L."/>
            <person name="Ma J."/>
        </authorList>
    </citation>
    <scope>NUCLEOTIDE SEQUENCE [LARGE SCALE GENOMIC DNA]</scope>
    <source>
        <strain evidence="9 10">GX21</strain>
    </source>
</reference>
<evidence type="ECO:0000256" key="1">
    <source>
        <dbReference type="ARBA" id="ARBA00022553"/>
    </source>
</evidence>
<feature type="domain" description="PAC" evidence="8">
    <location>
        <begin position="370"/>
        <end position="424"/>
    </location>
</feature>
<dbReference type="PANTHER" id="PTHR47429">
    <property type="entry name" value="PROTEIN TWIN LOV 1"/>
    <property type="match status" value="1"/>
</dbReference>
<feature type="domain" description="PAS" evidence="7">
    <location>
        <begin position="175"/>
        <end position="245"/>
    </location>
</feature>
<sequence>MDASAYREEIYDVFADSDSDTVAQVERALAIGTEYLGLPIGFLTHIEDGVQEIIATTGDHDLLQVGERCPLDEAYCRRTLESDGTLAVRDAPASPSVTDRAVETFGLGTYIGVTVTVADEPYGTVCFAAEREHERPFTEAEEVFLELLGKLIGQAIERRAHERELQRRNRRLKREKARFEGIAETSFDVLFRIDRDATFTYVSSAVERVLGYAPADLTGTSFSAWLDSSSISDAILAFDRAMNGETVEDLELTFEDTDGERVVVAVNGTPIRADGEVTGVQGVGRDVTARKARERELHLKTRAMDEARVGISIADARDGDLPLVYANEGFERVTGYDAEAMLGRNCRFLQGEATDPGATDLLGERIEREEPASVELINYRVDGTPFWSQVRLSPVDAEDGTISHYLGFQTDVTERKRTEQLIRLLNRVLRHNLRNDMNVVSGTGRLLREGDVEPADLATLGERIERTADRLVSLSEQARELERNARRERDPTRLDPSSLFEAVVSGLPEGATVETRIDTERGICAGPELERALVELAGNAVRHNPAAEPWVEVAAVDDDEWVTVTVTDDGPGIDDMETAVIAGGQETELVHGSGLGLWLVNWIVTRYGGSFQIEARTDAEGSIATVRLPGIGPEESVTAVERGPTVLFR</sequence>
<dbReference type="Pfam" id="PF02518">
    <property type="entry name" value="HATPase_c"/>
    <property type="match status" value="1"/>
</dbReference>
<dbReference type="Pfam" id="PF13185">
    <property type="entry name" value="GAF_2"/>
    <property type="match status" value="1"/>
</dbReference>
<dbReference type="EMBL" id="JBHTAT010000001">
    <property type="protein sequence ID" value="MFC7254079.1"/>
    <property type="molecule type" value="Genomic_DNA"/>
</dbReference>
<dbReference type="RefSeq" id="WP_379702279.1">
    <property type="nucleotide sequence ID" value="NZ_JBHTAT010000001.1"/>
</dbReference>
<dbReference type="InterPro" id="IPR003661">
    <property type="entry name" value="HisK_dim/P_dom"/>
</dbReference>
<dbReference type="NCBIfam" id="TIGR00229">
    <property type="entry name" value="sensory_box"/>
    <property type="match status" value="2"/>
</dbReference>
<protein>
    <submittedName>
        <fullName evidence="9">PAS domain S-box protein</fullName>
    </submittedName>
</protein>
<dbReference type="InterPro" id="IPR036890">
    <property type="entry name" value="HATPase_C_sf"/>
</dbReference>
<dbReference type="InterPro" id="IPR005467">
    <property type="entry name" value="His_kinase_dom"/>
</dbReference>
<gene>
    <name evidence="9" type="ORF">ACFQKE_01940</name>
</gene>
<accession>A0ABD5ZUL0</accession>
<evidence type="ECO:0000256" key="4">
    <source>
        <dbReference type="ARBA" id="ARBA00022991"/>
    </source>
</evidence>
<keyword evidence="10" id="KW-1185">Reference proteome</keyword>
<dbReference type="SMART" id="SM00086">
    <property type="entry name" value="PAC"/>
    <property type="match status" value="2"/>
</dbReference>
<dbReference type="InterPro" id="IPR035965">
    <property type="entry name" value="PAS-like_dom_sf"/>
</dbReference>
<evidence type="ECO:0000256" key="5">
    <source>
        <dbReference type="SAM" id="Coils"/>
    </source>
</evidence>
<keyword evidence="5" id="KW-0175">Coiled coil</keyword>
<organism evidence="9 10">
    <name type="scientific">Haloplanus litoreus</name>
    <dbReference type="NCBI Taxonomy" id="767515"/>
    <lineage>
        <taxon>Archaea</taxon>
        <taxon>Methanobacteriati</taxon>
        <taxon>Methanobacteriota</taxon>
        <taxon>Stenosarchaea group</taxon>
        <taxon>Halobacteria</taxon>
        <taxon>Halobacteriales</taxon>
        <taxon>Haloferacaceae</taxon>
        <taxon>Haloplanus</taxon>
    </lineage>
</organism>
<feature type="domain" description="Histidine kinase" evidence="6">
    <location>
        <begin position="428"/>
        <end position="632"/>
    </location>
</feature>
<dbReference type="GeneID" id="96952373"/>
<evidence type="ECO:0000256" key="2">
    <source>
        <dbReference type="ARBA" id="ARBA00022630"/>
    </source>
</evidence>
<dbReference type="CDD" id="cd00082">
    <property type="entry name" value="HisKA"/>
    <property type="match status" value="1"/>
</dbReference>
<dbReference type="InterPro" id="IPR000700">
    <property type="entry name" value="PAS-assoc_C"/>
</dbReference>
<dbReference type="InterPro" id="IPR003018">
    <property type="entry name" value="GAF"/>
</dbReference>
<dbReference type="Gene3D" id="3.30.450.40">
    <property type="match status" value="1"/>
</dbReference>
<evidence type="ECO:0000259" key="8">
    <source>
        <dbReference type="PROSITE" id="PS50113"/>
    </source>
</evidence>